<evidence type="ECO:0000259" key="7">
    <source>
        <dbReference type="PROSITE" id="PS50850"/>
    </source>
</evidence>
<protein>
    <submittedName>
        <fullName evidence="8">Major facilitator superfamily MFS_1</fullName>
    </submittedName>
</protein>
<feature type="transmembrane region" description="Helical" evidence="6">
    <location>
        <begin position="339"/>
        <end position="358"/>
    </location>
</feature>
<keyword evidence="4 6" id="KW-0472">Membrane</keyword>
<name>C5BYP2_BEUC1</name>
<feature type="transmembrane region" description="Helical" evidence="6">
    <location>
        <begin position="271"/>
        <end position="294"/>
    </location>
</feature>
<dbReference type="GO" id="GO:0005886">
    <property type="term" value="C:plasma membrane"/>
    <property type="evidence" value="ECO:0007669"/>
    <property type="project" value="UniProtKB-SubCell"/>
</dbReference>
<dbReference type="Pfam" id="PF07690">
    <property type="entry name" value="MFS_1"/>
    <property type="match status" value="1"/>
</dbReference>
<evidence type="ECO:0000313" key="8">
    <source>
        <dbReference type="EMBL" id="ACQ79000.1"/>
    </source>
</evidence>
<dbReference type="Gene3D" id="1.20.1720.10">
    <property type="entry name" value="Multidrug resistance protein D"/>
    <property type="match status" value="1"/>
</dbReference>
<dbReference type="InterPro" id="IPR036259">
    <property type="entry name" value="MFS_trans_sf"/>
</dbReference>
<evidence type="ECO:0000256" key="3">
    <source>
        <dbReference type="ARBA" id="ARBA00022989"/>
    </source>
</evidence>
<feature type="transmembrane region" description="Helical" evidence="6">
    <location>
        <begin position="440"/>
        <end position="459"/>
    </location>
</feature>
<dbReference type="PROSITE" id="PS50850">
    <property type="entry name" value="MFS"/>
    <property type="match status" value="1"/>
</dbReference>
<feature type="region of interest" description="Disordered" evidence="5">
    <location>
        <begin position="1"/>
        <end position="24"/>
    </location>
</feature>
<feature type="transmembrane region" description="Helical" evidence="6">
    <location>
        <begin position="96"/>
        <end position="118"/>
    </location>
</feature>
<feature type="domain" description="Major facilitator superfamily (MFS) profile" evidence="7">
    <location>
        <begin position="28"/>
        <end position="489"/>
    </location>
</feature>
<feature type="transmembrane region" description="Helical" evidence="6">
    <location>
        <begin position="370"/>
        <end position="392"/>
    </location>
</feature>
<feature type="transmembrane region" description="Helical" evidence="6">
    <location>
        <begin position="465"/>
        <end position="484"/>
    </location>
</feature>
<dbReference type="HOGENOM" id="CLU_000960_2_6_11"/>
<evidence type="ECO:0000256" key="6">
    <source>
        <dbReference type="SAM" id="Phobius"/>
    </source>
</evidence>
<dbReference type="GO" id="GO:0022857">
    <property type="term" value="F:transmembrane transporter activity"/>
    <property type="evidence" value="ECO:0007669"/>
    <property type="project" value="InterPro"/>
</dbReference>
<feature type="transmembrane region" description="Helical" evidence="6">
    <location>
        <begin position="124"/>
        <end position="146"/>
    </location>
</feature>
<dbReference type="OrthoDB" id="9778875at2"/>
<reference evidence="8 9" key="1">
    <citation type="journal article" date="2009" name="Stand. Genomic Sci.">
        <title>Complete genome sequence of Beutenbergia cavernae type strain (HKI 0122).</title>
        <authorList>
            <person name="Land M."/>
            <person name="Pukall R."/>
            <person name="Abt B."/>
            <person name="Goker M."/>
            <person name="Rohde M."/>
            <person name="Glavina Del Rio T."/>
            <person name="Tice H."/>
            <person name="Copeland A."/>
            <person name="Cheng J.F."/>
            <person name="Lucas S."/>
            <person name="Chen F."/>
            <person name="Nolan M."/>
            <person name="Bruce D."/>
            <person name="Goodwin L."/>
            <person name="Pitluck S."/>
            <person name="Ivanova N."/>
            <person name="Mavromatis K."/>
            <person name="Ovchinnikova G."/>
            <person name="Pati A."/>
            <person name="Chen A."/>
            <person name="Palaniappan K."/>
            <person name="Hauser L."/>
            <person name="Chang Y.J."/>
            <person name="Jefferies C.C."/>
            <person name="Saunders E."/>
            <person name="Brettin T."/>
            <person name="Detter J.C."/>
            <person name="Han C."/>
            <person name="Chain P."/>
            <person name="Bristow J."/>
            <person name="Eisen J.A."/>
            <person name="Markowitz V."/>
            <person name="Hugenholtz P."/>
            <person name="Kyrpides N.C."/>
            <person name="Klenk H.P."/>
            <person name="Lapidus A."/>
        </authorList>
    </citation>
    <scope>NUCLEOTIDE SEQUENCE [LARGE SCALE GENOMIC DNA]</scope>
    <source>
        <strain evidence="9">ATCC BAA-8 / DSM 12333 / NBRC 16432</strain>
    </source>
</reference>
<dbReference type="eggNOG" id="COG0477">
    <property type="taxonomic scope" value="Bacteria"/>
</dbReference>
<dbReference type="PANTHER" id="PTHR23501">
    <property type="entry name" value="MAJOR FACILITATOR SUPERFAMILY"/>
    <property type="match status" value="1"/>
</dbReference>
<keyword evidence="9" id="KW-1185">Reference proteome</keyword>
<feature type="transmembrane region" description="Helical" evidence="6">
    <location>
        <begin position="62"/>
        <end position="84"/>
    </location>
</feature>
<feature type="transmembrane region" description="Helical" evidence="6">
    <location>
        <begin position="181"/>
        <end position="200"/>
    </location>
</feature>
<dbReference type="Proteomes" id="UP000007962">
    <property type="component" value="Chromosome"/>
</dbReference>
<dbReference type="KEGG" id="bcv:Bcav_0739"/>
<feature type="transmembrane region" description="Helical" evidence="6">
    <location>
        <begin position="315"/>
        <end position="333"/>
    </location>
</feature>
<proteinExistence type="predicted"/>
<dbReference type="InterPro" id="IPR011701">
    <property type="entry name" value="MFS"/>
</dbReference>
<dbReference type="EMBL" id="CP001618">
    <property type="protein sequence ID" value="ACQ79000.1"/>
    <property type="molecule type" value="Genomic_DNA"/>
</dbReference>
<evidence type="ECO:0000256" key="5">
    <source>
        <dbReference type="SAM" id="MobiDB-lite"/>
    </source>
</evidence>
<evidence type="ECO:0000256" key="2">
    <source>
        <dbReference type="ARBA" id="ARBA00022692"/>
    </source>
</evidence>
<evidence type="ECO:0000256" key="4">
    <source>
        <dbReference type="ARBA" id="ARBA00023136"/>
    </source>
</evidence>
<feature type="transmembrane region" description="Helical" evidence="6">
    <location>
        <begin position="230"/>
        <end position="251"/>
    </location>
</feature>
<organism evidence="8 9">
    <name type="scientific">Beutenbergia cavernae (strain ATCC BAA-8 / DSM 12333 / CCUG 43141 / JCM 11478 / NBRC 16432 / NCIMB 13614 / HKI 0122)</name>
    <dbReference type="NCBI Taxonomy" id="471853"/>
    <lineage>
        <taxon>Bacteria</taxon>
        <taxon>Bacillati</taxon>
        <taxon>Actinomycetota</taxon>
        <taxon>Actinomycetes</taxon>
        <taxon>Micrococcales</taxon>
        <taxon>Beutenbergiaceae</taxon>
        <taxon>Beutenbergia</taxon>
    </lineage>
</organism>
<dbReference type="InterPro" id="IPR020846">
    <property type="entry name" value="MFS_dom"/>
</dbReference>
<dbReference type="STRING" id="471853.Bcav_0739"/>
<dbReference type="Gene3D" id="1.20.1250.20">
    <property type="entry name" value="MFS general substrate transporter like domains"/>
    <property type="match status" value="1"/>
</dbReference>
<keyword evidence="3 6" id="KW-1133">Transmembrane helix</keyword>
<comment type="subcellular location">
    <subcellularLocation>
        <location evidence="1">Cell membrane</location>
        <topology evidence="1">Multi-pass membrane protein</topology>
    </subcellularLocation>
</comment>
<dbReference type="RefSeq" id="WP_012725780.1">
    <property type="nucleotide sequence ID" value="NC_012669.1"/>
</dbReference>
<dbReference type="AlphaFoldDB" id="C5BYP2"/>
<feature type="transmembrane region" description="Helical" evidence="6">
    <location>
        <begin position="153"/>
        <end position="175"/>
    </location>
</feature>
<gene>
    <name evidence="8" type="ordered locus">Bcav_0739</name>
</gene>
<dbReference type="SUPFAM" id="SSF103473">
    <property type="entry name" value="MFS general substrate transporter"/>
    <property type="match status" value="1"/>
</dbReference>
<keyword evidence="2 6" id="KW-0812">Transmembrane</keyword>
<evidence type="ECO:0000256" key="1">
    <source>
        <dbReference type="ARBA" id="ARBA00004651"/>
    </source>
</evidence>
<evidence type="ECO:0000313" key="9">
    <source>
        <dbReference type="Proteomes" id="UP000007962"/>
    </source>
</evidence>
<feature type="transmembrane region" description="Helical" evidence="6">
    <location>
        <begin position="29"/>
        <end position="56"/>
    </location>
</feature>
<accession>C5BYP2</accession>
<sequence length="504" mass="49823">MTRTTEPLGDAVAPPPAETAPRPEIPHRVVLAGMVALISLAAFEALGTTTAMPAVAAALDGLGMYAVAFATSLATSIVGMTLAGGWADRRGPNPPLIAGVTTFVAGLVVAGSAHQMVVVVAGRALQGIGTGLFIVALYVLVARVFAPEQRPKVFAAFAAAWVVPSIVGPALAGLVVDHIGWRWVFLGAAVLVVPTLALLAPGLRAASRGSQDAADDAAAPGDALAATRRVWWAVGVAAGLAVTNLAGARIAGDGPAGHGDAELPAAGGLDVAPLDVVLAVVGLVVVLVCAVPLVPRGTLRAAPGLPSVMVTRASASGAFSGTEAFLPLLLITQRGLTPALAGIILTVGGVSWSTAAWLRGRDRLSSRDCLRYGGLSIAVGIGVAGLLLVPAIPVAVGMVGWALVGFGMGLAHPTTSLRTLELSPVADQGRNSAAVQVSDALGGALLLTTVGTATTALLGVIGSGAFVLAMAASGLLGVAVAVLATRAGGVPSPAARTLDASASH</sequence>
<dbReference type="PANTHER" id="PTHR23501:SF154">
    <property type="entry name" value="MULTIDRUG-EFFLUX TRANSPORTER RV1634-RELATED"/>
    <property type="match status" value="1"/>
</dbReference>